<dbReference type="PANTHER" id="PTHR31234">
    <property type="entry name" value="LATE EMBRYOGENESIS ABUNDANT (LEA) HYDROXYPROLINE-RICH GLYCOPROTEIN FAMILY"/>
    <property type="match status" value="1"/>
</dbReference>
<reference evidence="8" key="1">
    <citation type="submission" date="2023-03" db="EMBL/GenBank/DDBJ databases">
        <title>Chromosome-scale reference genome and RAD-based genetic map of yellow starthistle (Centaurea solstitialis) reveal putative structural variation and QTLs associated with invader traits.</title>
        <authorList>
            <person name="Reatini B."/>
            <person name="Cang F.A."/>
            <person name="Jiang Q."/>
            <person name="Mckibben M.T.W."/>
            <person name="Barker M.S."/>
            <person name="Rieseberg L.H."/>
            <person name="Dlugosch K.M."/>
        </authorList>
    </citation>
    <scope>NUCLEOTIDE SEQUENCE</scope>
    <source>
        <strain evidence="8">CAN-66</strain>
        <tissue evidence="8">Leaf</tissue>
    </source>
</reference>
<dbReference type="GO" id="GO:0005886">
    <property type="term" value="C:plasma membrane"/>
    <property type="evidence" value="ECO:0007669"/>
    <property type="project" value="TreeGrafter"/>
</dbReference>
<feature type="transmembrane region" description="Helical" evidence="6">
    <location>
        <begin position="36"/>
        <end position="59"/>
    </location>
</feature>
<dbReference type="PANTHER" id="PTHR31234:SF71">
    <property type="entry name" value="LATE EMBRYOGENESIS ABUNDANT PROTEIN, LEA_2 SUBGROUP"/>
    <property type="match status" value="1"/>
</dbReference>
<dbReference type="Pfam" id="PF03168">
    <property type="entry name" value="LEA_2"/>
    <property type="match status" value="1"/>
</dbReference>
<evidence type="ECO:0000256" key="3">
    <source>
        <dbReference type="ARBA" id="ARBA00022989"/>
    </source>
</evidence>
<dbReference type="EMBL" id="JARYMX010000002">
    <property type="protein sequence ID" value="KAJ9561427.1"/>
    <property type="molecule type" value="Genomic_DNA"/>
</dbReference>
<evidence type="ECO:0000256" key="4">
    <source>
        <dbReference type="ARBA" id="ARBA00023136"/>
    </source>
</evidence>
<feature type="domain" description="Late embryogenesis abundant protein LEA-2 subgroup" evidence="7">
    <location>
        <begin position="102"/>
        <end position="189"/>
    </location>
</feature>
<sequence>MDDHHSATASQDQLRPESHDNQRHRHRHRHRHHSSFASNCLTCFGITIVFFVLAFAILIRCISMAYPKNPRVDLQEVCVQYINVVNATPTRASLSLALRMLFTAENDNRADIEYGVSTFNISYRGIPLGQGTIPGFYQPGNGVRRVETTVTVDGVNLLRGDAAELVRDASVDDRVELRVMGDVIGTAKIRGSTTANLQVG</sequence>
<evidence type="ECO:0000256" key="6">
    <source>
        <dbReference type="SAM" id="Phobius"/>
    </source>
</evidence>
<dbReference type="InterPro" id="IPR044839">
    <property type="entry name" value="NDR1-like"/>
</dbReference>
<organism evidence="8 9">
    <name type="scientific">Centaurea solstitialis</name>
    <name type="common">yellow star-thistle</name>
    <dbReference type="NCBI Taxonomy" id="347529"/>
    <lineage>
        <taxon>Eukaryota</taxon>
        <taxon>Viridiplantae</taxon>
        <taxon>Streptophyta</taxon>
        <taxon>Embryophyta</taxon>
        <taxon>Tracheophyta</taxon>
        <taxon>Spermatophyta</taxon>
        <taxon>Magnoliopsida</taxon>
        <taxon>eudicotyledons</taxon>
        <taxon>Gunneridae</taxon>
        <taxon>Pentapetalae</taxon>
        <taxon>asterids</taxon>
        <taxon>campanulids</taxon>
        <taxon>Asterales</taxon>
        <taxon>Asteraceae</taxon>
        <taxon>Carduoideae</taxon>
        <taxon>Cardueae</taxon>
        <taxon>Centaureinae</taxon>
        <taxon>Centaurea</taxon>
    </lineage>
</organism>
<dbReference type="InterPro" id="IPR004864">
    <property type="entry name" value="LEA_2"/>
</dbReference>
<keyword evidence="9" id="KW-1185">Reference proteome</keyword>
<evidence type="ECO:0000313" key="8">
    <source>
        <dbReference type="EMBL" id="KAJ9561427.1"/>
    </source>
</evidence>
<keyword evidence="3 6" id="KW-1133">Transmembrane helix</keyword>
<evidence type="ECO:0000256" key="5">
    <source>
        <dbReference type="SAM" id="MobiDB-lite"/>
    </source>
</evidence>
<protein>
    <recommendedName>
        <fullName evidence="7">Late embryogenesis abundant protein LEA-2 subgroup domain-containing protein</fullName>
    </recommendedName>
</protein>
<dbReference type="Proteomes" id="UP001172457">
    <property type="component" value="Chromosome 2"/>
</dbReference>
<feature type="compositionally biased region" description="Basic residues" evidence="5">
    <location>
        <begin position="22"/>
        <end position="31"/>
    </location>
</feature>
<comment type="subcellular location">
    <subcellularLocation>
        <location evidence="1">Membrane</location>
        <topology evidence="1">Single-pass membrane protein</topology>
    </subcellularLocation>
</comment>
<comment type="caution">
    <text evidence="8">The sequence shown here is derived from an EMBL/GenBank/DDBJ whole genome shotgun (WGS) entry which is preliminary data.</text>
</comment>
<gene>
    <name evidence="8" type="ORF">OSB04_006587</name>
</gene>
<evidence type="ECO:0000256" key="2">
    <source>
        <dbReference type="ARBA" id="ARBA00022692"/>
    </source>
</evidence>
<dbReference type="GO" id="GO:0098542">
    <property type="term" value="P:defense response to other organism"/>
    <property type="evidence" value="ECO:0007669"/>
    <property type="project" value="InterPro"/>
</dbReference>
<keyword evidence="4 6" id="KW-0472">Membrane</keyword>
<proteinExistence type="predicted"/>
<evidence type="ECO:0000259" key="7">
    <source>
        <dbReference type="Pfam" id="PF03168"/>
    </source>
</evidence>
<name>A0AA38WHL8_9ASTR</name>
<dbReference type="SUPFAM" id="SSF117070">
    <property type="entry name" value="LEA14-like"/>
    <property type="match status" value="1"/>
</dbReference>
<dbReference type="Gene3D" id="2.60.40.1820">
    <property type="match status" value="1"/>
</dbReference>
<keyword evidence="2 6" id="KW-0812">Transmembrane</keyword>
<feature type="region of interest" description="Disordered" evidence="5">
    <location>
        <begin position="1"/>
        <end position="31"/>
    </location>
</feature>
<dbReference type="AlphaFoldDB" id="A0AA38WHL8"/>
<accession>A0AA38WHL8</accession>
<evidence type="ECO:0000313" key="9">
    <source>
        <dbReference type="Proteomes" id="UP001172457"/>
    </source>
</evidence>
<evidence type="ECO:0000256" key="1">
    <source>
        <dbReference type="ARBA" id="ARBA00004167"/>
    </source>
</evidence>